<accession>A0A836H7Y3</accession>
<dbReference type="AlphaFoldDB" id="A0A836H7Y3"/>
<gene>
    <name evidence="2" type="ORF">CUR178_03816</name>
</gene>
<comment type="caution">
    <text evidence="2">The sequence shown here is derived from an EMBL/GenBank/DDBJ whole genome shotgun (WGS) entry which is preliminary data.</text>
</comment>
<dbReference type="SUPFAM" id="SSF48371">
    <property type="entry name" value="ARM repeat"/>
    <property type="match status" value="1"/>
</dbReference>
<reference evidence="2 3" key="1">
    <citation type="submission" date="2021-02" db="EMBL/GenBank/DDBJ databases">
        <title>Leishmania (Mundinia) enrietti genome sequencing and assembly.</title>
        <authorList>
            <person name="Almutairi H."/>
            <person name="Gatherer D."/>
        </authorList>
    </citation>
    <scope>NUCLEOTIDE SEQUENCE [LARGE SCALE GENOMIC DNA]</scope>
    <source>
        <strain evidence="2">CUR178</strain>
    </source>
</reference>
<feature type="compositionally biased region" description="Basic and acidic residues" evidence="1">
    <location>
        <begin position="900"/>
        <end position="910"/>
    </location>
</feature>
<dbReference type="InterPro" id="IPR011989">
    <property type="entry name" value="ARM-like"/>
</dbReference>
<feature type="region of interest" description="Disordered" evidence="1">
    <location>
        <begin position="869"/>
        <end position="935"/>
    </location>
</feature>
<dbReference type="Gene3D" id="1.25.10.10">
    <property type="entry name" value="Leucine-rich Repeat Variant"/>
    <property type="match status" value="1"/>
</dbReference>
<evidence type="ECO:0000313" key="3">
    <source>
        <dbReference type="Proteomes" id="UP000674179"/>
    </source>
</evidence>
<dbReference type="Proteomes" id="UP000674179">
    <property type="component" value="Chromosome 26"/>
</dbReference>
<feature type="compositionally biased region" description="Polar residues" evidence="1">
    <location>
        <begin position="924"/>
        <end position="933"/>
    </location>
</feature>
<dbReference type="OrthoDB" id="273435at2759"/>
<dbReference type="KEGG" id="lenr:94171053"/>
<sequence>MSHGGLWKARYSASQEGWSTVEKVAQFSQAVGRVSGGRGSAILISLLDSTGHLIDTSSLEPSSNAGNRGANLSHGFTHSHCNCVSSLQREQRLGSIGRGGGLRVNGSVRGSPSTLAQIGAARSSSPPQILPAIGVLLTTSHVFRSPQDTEDASVCFLDQPMIGMAALLGREPKPVRVGLCSALGFVSSAGAPKNGREDGTCQASAADTAHCSPLVDEPDYLLYAAAAGESSEDDEAEEIGFTLTYCEVFPTYDDPANRTQLPPPLKPLQSGGSHWSSAESAAPSHFGSEPHHGGGAGMSKEAAGVRECLAESALALQRGESNAISDAFQASGGRRWNQAANDAADRSASSVQDSLFQVQPLPIPLLLSRIPEIKVGDVHVMITHVNDGRRSYRVQHVADVFADYCTYESTRFGGVTCSGGPVFNVQGDFIGVQHERDGQSLCLCMKSIVRHLFDSDLLGMCRTPISEETVNQRAVRARPLDAVSSVISIPHLPRVSTQKGGHSLAKSGHFASQQFTGAATVGDIADGGGARGSPSSRLPALPPGSQRLALFRAEGCFEADATSAPAARSRASMFSGGSRRTLCHPSSDCIDGSSRKSARPVKDGAKVANTVAAAVVPLSSPSKSLAQCVPSFEEVFAEFRDGVDSLPHILYAFAHSLPLVKVTLESLAQLKYSDELEHMSGVGGVGAILEAIDMYPQEEQVVASALAALCRICLYERNLAMFLHLDGVVTVMEIMKEYVHQPAVLQWGVYTLLFATDVSCTSAAASAVLMVHSAAPQLLVNVLRVHGTVKRNAATRRMEYNRLVRWTCDLIANILIAISRSTTLFLREDFLTLLLHLSRDAIGNAFLMEGFVHVFCAFVQCFTETEVPTPPRIGQVTSTPGFKRHPAISSLRTSPTSPFREPDLHGKESSSNDATPCHGGRGYSTPSSPNSTDAIADDPHKVSFFFLRDAVRRDTDGCLARAVIDVCGAAMDPKNSLTAHRGRPEVVLMRCLETLRLLLEWGLLQLPRGAAMLSALEGFTFLDPASPVATSLACFSAPSLPPSRSSFSQDTTHLLVICKRVRHELNFSSELVAKAEAVERLLLQDD</sequence>
<name>A0A836H7Y3_LEIEN</name>
<dbReference type="RefSeq" id="XP_067692109.1">
    <property type="nucleotide sequence ID" value="XM_067835543.1"/>
</dbReference>
<organism evidence="2 3">
    <name type="scientific">Leishmania enriettii</name>
    <dbReference type="NCBI Taxonomy" id="5663"/>
    <lineage>
        <taxon>Eukaryota</taxon>
        <taxon>Discoba</taxon>
        <taxon>Euglenozoa</taxon>
        <taxon>Kinetoplastea</taxon>
        <taxon>Metakinetoplastina</taxon>
        <taxon>Trypanosomatida</taxon>
        <taxon>Trypanosomatidae</taxon>
        <taxon>Leishmaniinae</taxon>
        <taxon>Leishmania</taxon>
    </lineage>
</organism>
<feature type="compositionally biased region" description="Polar residues" evidence="1">
    <location>
        <begin position="270"/>
        <end position="279"/>
    </location>
</feature>
<proteinExistence type="predicted"/>
<keyword evidence="3" id="KW-1185">Reference proteome</keyword>
<dbReference type="EMBL" id="JAFHKP010000026">
    <property type="protein sequence ID" value="KAG5476643.1"/>
    <property type="molecule type" value="Genomic_DNA"/>
</dbReference>
<evidence type="ECO:0000256" key="1">
    <source>
        <dbReference type="SAM" id="MobiDB-lite"/>
    </source>
</evidence>
<dbReference type="GeneID" id="94171053"/>
<dbReference type="InterPro" id="IPR016024">
    <property type="entry name" value="ARM-type_fold"/>
</dbReference>
<protein>
    <submittedName>
        <fullName evidence="2">Uncharacterized protein</fullName>
    </submittedName>
</protein>
<feature type="region of interest" description="Disordered" evidence="1">
    <location>
        <begin position="256"/>
        <end position="300"/>
    </location>
</feature>
<evidence type="ECO:0000313" key="2">
    <source>
        <dbReference type="EMBL" id="KAG5476643.1"/>
    </source>
</evidence>